<comment type="caution">
    <text evidence="1">The sequence shown here is derived from an EMBL/GenBank/DDBJ whole genome shotgun (WGS) entry which is preliminary data.</text>
</comment>
<name>A0A4Y9ZQN5_9AGAM</name>
<accession>A0A4Y9ZQN5</accession>
<dbReference type="EMBL" id="SFCI01001224">
    <property type="protein sequence ID" value="TFY76377.1"/>
    <property type="molecule type" value="Genomic_DNA"/>
</dbReference>
<dbReference type="Proteomes" id="UP000298061">
    <property type="component" value="Unassembled WGS sequence"/>
</dbReference>
<organism evidence="1 2">
    <name type="scientific">Hericium alpestre</name>
    <dbReference type="NCBI Taxonomy" id="135208"/>
    <lineage>
        <taxon>Eukaryota</taxon>
        <taxon>Fungi</taxon>
        <taxon>Dikarya</taxon>
        <taxon>Basidiomycota</taxon>
        <taxon>Agaricomycotina</taxon>
        <taxon>Agaricomycetes</taxon>
        <taxon>Russulales</taxon>
        <taxon>Hericiaceae</taxon>
        <taxon>Hericium</taxon>
    </lineage>
</organism>
<gene>
    <name evidence="1" type="ORF">EWM64_g7634</name>
</gene>
<evidence type="ECO:0000313" key="1">
    <source>
        <dbReference type="EMBL" id="TFY76377.1"/>
    </source>
</evidence>
<reference evidence="1 2" key="1">
    <citation type="submission" date="2019-02" db="EMBL/GenBank/DDBJ databases">
        <title>Genome sequencing of the rare red list fungi Hericium alpestre (H. flagellum).</title>
        <authorList>
            <person name="Buettner E."/>
            <person name="Kellner H."/>
        </authorList>
    </citation>
    <scope>NUCLEOTIDE SEQUENCE [LARGE SCALE GENOMIC DNA]</scope>
    <source>
        <strain evidence="1 2">DSM 108284</strain>
    </source>
</reference>
<keyword evidence="2" id="KW-1185">Reference proteome</keyword>
<proteinExistence type="predicted"/>
<evidence type="ECO:0000313" key="2">
    <source>
        <dbReference type="Proteomes" id="UP000298061"/>
    </source>
</evidence>
<protein>
    <submittedName>
        <fullName evidence="1">Uncharacterized protein</fullName>
    </submittedName>
</protein>
<sequence>MPFTLMNFTPFAARRRTHRARAGVRDNVTLRLGARVPHGIIDGDGTTVTDMREQMQARDLDGIGEHVGLKLRPEWRDGEDDVRDGPPGSILPELAVLVRQELLHIPCVAAWFGNTGGEPPGSHGPGAGGRLLVVQHLRMGGRINQVVE</sequence>
<dbReference type="AlphaFoldDB" id="A0A4Y9ZQN5"/>